<protein>
    <submittedName>
        <fullName evidence="2">Uncharacterized protein</fullName>
    </submittedName>
</protein>
<organism evidence="2">
    <name type="scientific">Arundo donax</name>
    <name type="common">Giant reed</name>
    <name type="synonym">Donax arundinaceus</name>
    <dbReference type="NCBI Taxonomy" id="35708"/>
    <lineage>
        <taxon>Eukaryota</taxon>
        <taxon>Viridiplantae</taxon>
        <taxon>Streptophyta</taxon>
        <taxon>Embryophyta</taxon>
        <taxon>Tracheophyta</taxon>
        <taxon>Spermatophyta</taxon>
        <taxon>Magnoliopsida</taxon>
        <taxon>Liliopsida</taxon>
        <taxon>Poales</taxon>
        <taxon>Poaceae</taxon>
        <taxon>PACMAD clade</taxon>
        <taxon>Arundinoideae</taxon>
        <taxon>Arundineae</taxon>
        <taxon>Arundo</taxon>
    </lineage>
</organism>
<evidence type="ECO:0000313" key="2">
    <source>
        <dbReference type="EMBL" id="JAE39538.1"/>
    </source>
</evidence>
<feature type="region of interest" description="Disordered" evidence="1">
    <location>
        <begin position="1"/>
        <end position="35"/>
    </location>
</feature>
<sequence length="35" mass="4335">MACYQAHYQLHKHKQHKSVRTTQERSLDIRKQKKK</sequence>
<dbReference type="EMBL" id="GBRH01158358">
    <property type="protein sequence ID" value="JAE39538.1"/>
    <property type="molecule type" value="Transcribed_RNA"/>
</dbReference>
<feature type="compositionally biased region" description="Basic residues" evidence="1">
    <location>
        <begin position="9"/>
        <end position="19"/>
    </location>
</feature>
<feature type="compositionally biased region" description="Basic and acidic residues" evidence="1">
    <location>
        <begin position="22"/>
        <end position="35"/>
    </location>
</feature>
<accession>A0A0A9I306</accession>
<dbReference type="AlphaFoldDB" id="A0A0A9I306"/>
<name>A0A0A9I306_ARUDO</name>
<proteinExistence type="predicted"/>
<reference evidence="2" key="1">
    <citation type="submission" date="2014-09" db="EMBL/GenBank/DDBJ databases">
        <authorList>
            <person name="Magalhaes I.L.F."/>
            <person name="Oliveira U."/>
            <person name="Santos F.R."/>
            <person name="Vidigal T.H.D.A."/>
            <person name="Brescovit A.D."/>
            <person name="Santos A.J."/>
        </authorList>
    </citation>
    <scope>NUCLEOTIDE SEQUENCE</scope>
    <source>
        <tissue evidence="2">Shoot tissue taken approximately 20 cm above the soil surface</tissue>
    </source>
</reference>
<reference evidence="2" key="2">
    <citation type="journal article" date="2015" name="Data Brief">
        <title>Shoot transcriptome of the giant reed, Arundo donax.</title>
        <authorList>
            <person name="Barrero R.A."/>
            <person name="Guerrero F.D."/>
            <person name="Moolhuijzen P."/>
            <person name="Goolsby J.A."/>
            <person name="Tidwell J."/>
            <person name="Bellgard S.E."/>
            <person name="Bellgard M.I."/>
        </authorList>
    </citation>
    <scope>NUCLEOTIDE SEQUENCE</scope>
    <source>
        <tissue evidence="2">Shoot tissue taken approximately 20 cm above the soil surface</tissue>
    </source>
</reference>
<evidence type="ECO:0000256" key="1">
    <source>
        <dbReference type="SAM" id="MobiDB-lite"/>
    </source>
</evidence>